<dbReference type="AlphaFoldDB" id="A0A225UKL4"/>
<dbReference type="Proteomes" id="UP000198211">
    <property type="component" value="Unassembled WGS sequence"/>
</dbReference>
<keyword evidence="3" id="KW-1185">Reference proteome</keyword>
<evidence type="ECO:0000256" key="1">
    <source>
        <dbReference type="SAM" id="SignalP"/>
    </source>
</evidence>
<keyword evidence="1" id="KW-0732">Signal</keyword>
<evidence type="ECO:0000313" key="2">
    <source>
        <dbReference type="EMBL" id="OWY93481.1"/>
    </source>
</evidence>
<gene>
    <name evidence="2" type="ORF">PHMEG_00037114</name>
</gene>
<organism evidence="2 3">
    <name type="scientific">Phytophthora megakarya</name>
    <dbReference type="NCBI Taxonomy" id="4795"/>
    <lineage>
        <taxon>Eukaryota</taxon>
        <taxon>Sar</taxon>
        <taxon>Stramenopiles</taxon>
        <taxon>Oomycota</taxon>
        <taxon>Peronosporomycetes</taxon>
        <taxon>Peronosporales</taxon>
        <taxon>Peronosporaceae</taxon>
        <taxon>Phytophthora</taxon>
    </lineage>
</organism>
<feature type="chain" id="PRO_5012940238" description="RxLR effector protein" evidence="1">
    <location>
        <begin position="22"/>
        <end position="162"/>
    </location>
</feature>
<sequence length="162" mass="18468">MQKLACVLLVVIAVNFSCVVSSTHIKSPNVSSSDLSLLEVLNEKDKRLLRVAAIKDSNKADIDVSFNTNNEERVAVKGVVSRIEQVLQSTSLKVKAQLRKIFEKVMEVYLEVNYRVLFRIGETPDSLSVRVKNWGTNSKLWEQIEEGYTAWYKIKKPNWAPR</sequence>
<proteinExistence type="predicted"/>
<accession>A0A225UKL4</accession>
<name>A0A225UKL4_9STRA</name>
<comment type="caution">
    <text evidence="2">The sequence shown here is derived from an EMBL/GenBank/DDBJ whole genome shotgun (WGS) entry which is preliminary data.</text>
</comment>
<evidence type="ECO:0008006" key="4">
    <source>
        <dbReference type="Google" id="ProtNLM"/>
    </source>
</evidence>
<dbReference type="EMBL" id="NBNE01016009">
    <property type="protein sequence ID" value="OWY93481.1"/>
    <property type="molecule type" value="Genomic_DNA"/>
</dbReference>
<evidence type="ECO:0000313" key="3">
    <source>
        <dbReference type="Proteomes" id="UP000198211"/>
    </source>
</evidence>
<protein>
    <recommendedName>
        <fullName evidence="4">RxLR effector protein</fullName>
    </recommendedName>
</protein>
<feature type="signal peptide" evidence="1">
    <location>
        <begin position="1"/>
        <end position="21"/>
    </location>
</feature>
<reference evidence="3" key="1">
    <citation type="submission" date="2017-03" db="EMBL/GenBank/DDBJ databases">
        <title>Phytopthora megakarya and P. palmivora, two closely related causual agents of cacao black pod achieved similar genome size and gene model numbers by different mechanisms.</title>
        <authorList>
            <person name="Ali S."/>
            <person name="Shao J."/>
            <person name="Larry D.J."/>
            <person name="Kronmiller B."/>
            <person name="Shen D."/>
            <person name="Strem M.D."/>
            <person name="Melnick R.L."/>
            <person name="Guiltinan M.J."/>
            <person name="Tyler B.M."/>
            <person name="Meinhardt L.W."/>
            <person name="Bailey B.A."/>
        </authorList>
    </citation>
    <scope>NUCLEOTIDE SEQUENCE [LARGE SCALE GENOMIC DNA]</scope>
    <source>
        <strain evidence="3">zdho120</strain>
    </source>
</reference>